<feature type="domain" description="Exocyst complex subunit Exo70 C-terminal" evidence="4">
    <location>
        <begin position="200"/>
        <end position="560"/>
    </location>
</feature>
<evidence type="ECO:0000256" key="1">
    <source>
        <dbReference type="ARBA" id="ARBA00006756"/>
    </source>
</evidence>
<evidence type="ECO:0000313" key="6">
    <source>
        <dbReference type="EMBL" id="KAF4389195.1"/>
    </source>
</evidence>
<dbReference type="Proteomes" id="UP000583929">
    <property type="component" value="Unassembled WGS sequence"/>
</dbReference>
<dbReference type="Proteomes" id="UP000525078">
    <property type="component" value="Unassembled WGS sequence"/>
</dbReference>
<dbReference type="AlphaFoldDB" id="A0A7J6H287"/>
<reference evidence="7 8" key="1">
    <citation type="journal article" date="2020" name="bioRxiv">
        <title>Sequence and annotation of 42 cannabis genomes reveals extensive copy number variation in cannabinoid synthesis and pathogen resistance genes.</title>
        <authorList>
            <person name="Mckernan K.J."/>
            <person name="Helbert Y."/>
            <person name="Kane L.T."/>
            <person name="Ebling H."/>
            <person name="Zhang L."/>
            <person name="Liu B."/>
            <person name="Eaton Z."/>
            <person name="Mclaughlin S."/>
            <person name="Kingan S."/>
            <person name="Baybayan P."/>
            <person name="Concepcion G."/>
            <person name="Jordan M."/>
            <person name="Riva A."/>
            <person name="Barbazuk W."/>
            <person name="Harkins T."/>
        </authorList>
    </citation>
    <scope>NUCLEOTIDE SEQUENCE [LARGE SCALE GENOMIC DNA]</scope>
    <source>
        <strain evidence="7 8">cv. Jamaican Lion 4</strain>
        <strain evidence="5">Father</strain>
        <strain evidence="6">Mother</strain>
        <tissue evidence="6">Leaf</tissue>
    </source>
</reference>
<proteinExistence type="inferred from homology"/>
<dbReference type="GO" id="GO:0000145">
    <property type="term" value="C:exocyst"/>
    <property type="evidence" value="ECO:0007669"/>
    <property type="project" value="InterPro"/>
</dbReference>
<evidence type="ECO:0000256" key="3">
    <source>
        <dbReference type="RuleBase" id="RU365026"/>
    </source>
</evidence>
<keyword evidence="3" id="KW-0268">Exocytosis</keyword>
<keyword evidence="8" id="KW-1185">Reference proteome</keyword>
<dbReference type="InterPro" id="IPR016159">
    <property type="entry name" value="Cullin_repeat-like_dom_sf"/>
</dbReference>
<keyword evidence="3" id="KW-0653">Protein transport</keyword>
<dbReference type="InterPro" id="IPR046364">
    <property type="entry name" value="Exo70_C"/>
</dbReference>
<dbReference type="GO" id="GO:0006887">
    <property type="term" value="P:exocytosis"/>
    <property type="evidence" value="ECO:0007669"/>
    <property type="project" value="UniProtKB-KW"/>
</dbReference>
<dbReference type="InterPro" id="IPR004140">
    <property type="entry name" value="Exo70"/>
</dbReference>
<evidence type="ECO:0000313" key="7">
    <source>
        <dbReference type="Proteomes" id="UP000525078"/>
    </source>
</evidence>
<dbReference type="SUPFAM" id="SSF74788">
    <property type="entry name" value="Cullin repeat-like"/>
    <property type="match status" value="1"/>
</dbReference>
<comment type="caution">
    <text evidence="6">The sequence shown here is derived from an EMBL/GenBank/DDBJ whole genome shotgun (WGS) entry which is preliminary data.</text>
</comment>
<dbReference type="GO" id="GO:0005546">
    <property type="term" value="F:phosphatidylinositol-4,5-bisphosphate binding"/>
    <property type="evidence" value="ECO:0007669"/>
    <property type="project" value="InterPro"/>
</dbReference>
<evidence type="ECO:0000256" key="2">
    <source>
        <dbReference type="ARBA" id="ARBA00022448"/>
    </source>
</evidence>
<dbReference type="Gene3D" id="1.20.1280.170">
    <property type="entry name" value="Exocyst complex component Exo70"/>
    <property type="match status" value="1"/>
</dbReference>
<sequence>MMEENIDNAQTIINKWNLNSSSYTKVTSLFQTNRKEGKEFIKSVKELRRAMNYLLAEYATSTKLVLAQQLMQIAMKRLERELYNILSENRDQLDHESISSNSSLGSSNFGDDDEARAEEELEIVDESTTEMGRVSVQVMSDLKSIADCMIGCGYGKECVKIYKVIRKSMIDEALYRLGIERFRSSYIHKMSFEDCNETIKKWLKAMKIAVKTLFNGERILCDHMFSASDTIRESSFYGVVKEGAINLFRLPELVAKSKKSPERIFQLIELYEAFSDMWPEIDLIFNSQSTSSIMSQALSSTLKLRDSIHSILSNFESSIQKDSSKTVIPGGGIHPMTISVMDYISSLADHSGALCDVLTNYPRSPSLTKLQESLLESLSSSEQDEASIHLAWLILVLLCKLDCKAELHKDVSLSYLFLANNLQFIVDKVHTSSLKFLLGEDWISKHMRMVHLYASHIESMAWTNVFSSLPDNESSPLSSDMAKETFRRFNVAFEEAYKKQISWIVQDTKMREELKISISNKLVPKYREFYEANLTLLSEESNLELLVKFSPDDLGNYLSDLFHGTSTSEGSHSFSSSPSSLLALQRYFTMSEENQNNDMIWDLSNEPTPVEEDHAVGMSWEMDNISISFETTKWQT</sequence>
<keyword evidence="2 3" id="KW-0813">Transport</keyword>
<name>A0A7J6H287_CANSA</name>
<gene>
    <name evidence="6" type="ORF">F8388_026924</name>
    <name evidence="5" type="ORF">G4B88_008216</name>
</gene>
<dbReference type="Pfam" id="PF03081">
    <property type="entry name" value="Exo70_C"/>
    <property type="match status" value="1"/>
</dbReference>
<comment type="function">
    <text evidence="3">Component of the exocyst complex.</text>
</comment>
<organism evidence="6 7">
    <name type="scientific">Cannabis sativa</name>
    <name type="common">Hemp</name>
    <name type="synonym">Marijuana</name>
    <dbReference type="NCBI Taxonomy" id="3483"/>
    <lineage>
        <taxon>Eukaryota</taxon>
        <taxon>Viridiplantae</taxon>
        <taxon>Streptophyta</taxon>
        <taxon>Embryophyta</taxon>
        <taxon>Tracheophyta</taxon>
        <taxon>Spermatophyta</taxon>
        <taxon>Magnoliopsida</taxon>
        <taxon>eudicotyledons</taxon>
        <taxon>Gunneridae</taxon>
        <taxon>Pentapetalae</taxon>
        <taxon>rosids</taxon>
        <taxon>fabids</taxon>
        <taxon>Rosales</taxon>
        <taxon>Cannabaceae</taxon>
        <taxon>Cannabis</taxon>
    </lineage>
</organism>
<dbReference type="EMBL" id="JAATIQ010000393">
    <property type="protein sequence ID" value="KAF4357953.1"/>
    <property type="molecule type" value="Genomic_DNA"/>
</dbReference>
<dbReference type="PANTHER" id="PTHR12542">
    <property type="entry name" value="EXOCYST COMPLEX PROTEIN EXO70"/>
    <property type="match status" value="1"/>
</dbReference>
<evidence type="ECO:0000313" key="5">
    <source>
        <dbReference type="EMBL" id="KAF4357953.1"/>
    </source>
</evidence>
<protein>
    <recommendedName>
        <fullName evidence="3">Exocyst subunit Exo70 family protein</fullName>
    </recommendedName>
</protein>
<accession>A0A7J6H287</accession>
<dbReference type="EMBL" id="JAATIP010000032">
    <property type="protein sequence ID" value="KAF4389195.1"/>
    <property type="molecule type" value="Genomic_DNA"/>
</dbReference>
<dbReference type="PANTHER" id="PTHR12542:SF26">
    <property type="entry name" value="EXOCYST SUBUNIT EXO70 FAMILY PROTEIN"/>
    <property type="match status" value="1"/>
</dbReference>
<evidence type="ECO:0000259" key="4">
    <source>
        <dbReference type="Pfam" id="PF03081"/>
    </source>
</evidence>
<dbReference type="Pfam" id="PF20669">
    <property type="entry name" value="Exo70_N"/>
    <property type="match status" value="1"/>
</dbReference>
<comment type="similarity">
    <text evidence="1 3">Belongs to the EXO70 family.</text>
</comment>
<dbReference type="GO" id="GO:0015031">
    <property type="term" value="P:protein transport"/>
    <property type="evidence" value="ECO:0007669"/>
    <property type="project" value="UniProtKB-KW"/>
</dbReference>
<evidence type="ECO:0000313" key="8">
    <source>
        <dbReference type="Proteomes" id="UP000583929"/>
    </source>
</evidence>